<accession>A0A926RVR0</accession>
<organism evidence="2 3">
    <name type="scientific">Metabacillus arenae</name>
    <dbReference type="NCBI Taxonomy" id="2771434"/>
    <lineage>
        <taxon>Bacteria</taxon>
        <taxon>Bacillati</taxon>
        <taxon>Bacillota</taxon>
        <taxon>Bacilli</taxon>
        <taxon>Bacillales</taxon>
        <taxon>Bacillaceae</taxon>
        <taxon>Metabacillus</taxon>
    </lineage>
</organism>
<dbReference type="RefSeq" id="WP_191155506.1">
    <property type="nucleotide sequence ID" value="NZ_JACXAI010000002.1"/>
</dbReference>
<reference evidence="2" key="1">
    <citation type="submission" date="2020-09" db="EMBL/GenBank/DDBJ databases">
        <title>A novel bacterium of genus Bacillus, isolated from South China Sea.</title>
        <authorList>
            <person name="Huang H."/>
            <person name="Mo K."/>
            <person name="Hu Y."/>
        </authorList>
    </citation>
    <scope>NUCLEOTIDE SEQUENCE</scope>
    <source>
        <strain evidence="2">IB182487</strain>
    </source>
</reference>
<dbReference type="AlphaFoldDB" id="A0A926RVR0"/>
<proteinExistence type="predicted"/>
<dbReference type="EMBL" id="JACXAI010000002">
    <property type="protein sequence ID" value="MBD1379156.1"/>
    <property type="molecule type" value="Genomic_DNA"/>
</dbReference>
<feature type="coiled-coil region" evidence="1">
    <location>
        <begin position="4"/>
        <end position="80"/>
    </location>
</feature>
<protein>
    <submittedName>
        <fullName evidence="2">Uncharacterized protein</fullName>
    </submittedName>
</protein>
<comment type="caution">
    <text evidence="2">The sequence shown here is derived from an EMBL/GenBank/DDBJ whole genome shotgun (WGS) entry which is preliminary data.</text>
</comment>
<evidence type="ECO:0000313" key="3">
    <source>
        <dbReference type="Proteomes" id="UP000626844"/>
    </source>
</evidence>
<evidence type="ECO:0000313" key="2">
    <source>
        <dbReference type="EMBL" id="MBD1379156.1"/>
    </source>
</evidence>
<keyword evidence="1" id="KW-0175">Coiled coil</keyword>
<dbReference type="Proteomes" id="UP000626844">
    <property type="component" value="Unassembled WGS sequence"/>
</dbReference>
<keyword evidence="3" id="KW-1185">Reference proteome</keyword>
<name>A0A926RVR0_9BACI</name>
<sequence>MCYASKHLKELKKNLENIQNLKEELSKKQSQYDQLLSEKYHELEVKNFNAAEGYYLAKGLQAIVQERRIIKNELAKLNSLSNTLNIDQLLTKVEKSDKNICRLRNRNTTYIKNFSKESLSLVQ</sequence>
<evidence type="ECO:0000256" key="1">
    <source>
        <dbReference type="SAM" id="Coils"/>
    </source>
</evidence>
<gene>
    <name evidence="2" type="ORF">IC621_02835</name>
</gene>